<evidence type="ECO:0000313" key="2">
    <source>
        <dbReference type="EMBL" id="KAB7503895.1"/>
    </source>
</evidence>
<protein>
    <submittedName>
        <fullName evidence="2">Uncharacterized protein</fullName>
    </submittedName>
</protein>
<feature type="compositionally biased region" description="Basic residues" evidence="1">
    <location>
        <begin position="1"/>
        <end position="19"/>
    </location>
</feature>
<comment type="caution">
    <text evidence="2">The sequence shown here is derived from an EMBL/GenBank/DDBJ whole genome shotgun (WGS) entry which is preliminary data.</text>
</comment>
<dbReference type="OrthoDB" id="10383741at2759"/>
<dbReference type="Proteomes" id="UP000326759">
    <property type="component" value="Unassembled WGS sequence"/>
</dbReference>
<keyword evidence="3" id="KW-1185">Reference proteome</keyword>
<evidence type="ECO:0000313" key="3">
    <source>
        <dbReference type="Proteomes" id="UP000326759"/>
    </source>
</evidence>
<dbReference type="EMBL" id="SEYY01004248">
    <property type="protein sequence ID" value="KAB7503895.1"/>
    <property type="molecule type" value="Genomic_DNA"/>
</dbReference>
<name>A0A5N5TFH9_9CRUS</name>
<accession>A0A5N5TFH9</accession>
<sequence>MRKKHSKKSRSFTPKRKWQKGLMKGLHMQEEANLLILKGVTSKEKNLKEPTPHKDVSMLKEARNGTHLSHSPSQIPIGSRGGGGGSRRNVSFREDNQNTSDMNDHQQGERNPIRPSFEPFCENPEDTRRRMERRRLNKQFRNKGYQSSSAADVGSEDTSNNSSASYAQKSSTKTNKHSGKQWRQGAQESDDASGRRVHGGKYKEDTNHGKAQDKNFRHKMIHKNEQRRNAAQAKYRNNF</sequence>
<feature type="region of interest" description="Disordered" evidence="1">
    <location>
        <begin position="39"/>
        <end position="239"/>
    </location>
</feature>
<feature type="region of interest" description="Disordered" evidence="1">
    <location>
        <begin position="1"/>
        <end position="23"/>
    </location>
</feature>
<feature type="compositionally biased region" description="Basic and acidic residues" evidence="1">
    <location>
        <begin position="91"/>
        <end position="112"/>
    </location>
</feature>
<feature type="compositionally biased region" description="Basic and acidic residues" evidence="1">
    <location>
        <begin position="41"/>
        <end position="64"/>
    </location>
</feature>
<reference evidence="2 3" key="1">
    <citation type="journal article" date="2019" name="PLoS Biol.">
        <title>Sex chromosomes control vertical transmission of feminizing Wolbachia symbionts in an isopod.</title>
        <authorList>
            <person name="Becking T."/>
            <person name="Chebbi M.A."/>
            <person name="Giraud I."/>
            <person name="Moumen B."/>
            <person name="Laverre T."/>
            <person name="Caubet Y."/>
            <person name="Peccoud J."/>
            <person name="Gilbert C."/>
            <person name="Cordaux R."/>
        </authorList>
    </citation>
    <scope>NUCLEOTIDE SEQUENCE [LARGE SCALE GENOMIC DNA]</scope>
    <source>
        <strain evidence="2">ANa2</strain>
        <tissue evidence="2">Whole body excluding digestive tract and cuticle</tissue>
    </source>
</reference>
<evidence type="ECO:0000256" key="1">
    <source>
        <dbReference type="SAM" id="MobiDB-lite"/>
    </source>
</evidence>
<organism evidence="2 3">
    <name type="scientific">Armadillidium nasatum</name>
    <dbReference type="NCBI Taxonomy" id="96803"/>
    <lineage>
        <taxon>Eukaryota</taxon>
        <taxon>Metazoa</taxon>
        <taxon>Ecdysozoa</taxon>
        <taxon>Arthropoda</taxon>
        <taxon>Crustacea</taxon>
        <taxon>Multicrustacea</taxon>
        <taxon>Malacostraca</taxon>
        <taxon>Eumalacostraca</taxon>
        <taxon>Peracarida</taxon>
        <taxon>Isopoda</taxon>
        <taxon>Oniscidea</taxon>
        <taxon>Crinocheta</taxon>
        <taxon>Armadillidiidae</taxon>
        <taxon>Armadillidium</taxon>
    </lineage>
</organism>
<feature type="compositionally biased region" description="Polar residues" evidence="1">
    <location>
        <begin position="66"/>
        <end position="76"/>
    </location>
</feature>
<dbReference type="AlphaFoldDB" id="A0A5N5TFH9"/>
<proteinExistence type="predicted"/>
<gene>
    <name evidence="2" type="ORF">Anas_12149</name>
</gene>
<feature type="compositionally biased region" description="Polar residues" evidence="1">
    <location>
        <begin position="144"/>
        <end position="173"/>
    </location>
</feature>
<feature type="compositionally biased region" description="Basic residues" evidence="1">
    <location>
        <begin position="130"/>
        <end position="141"/>
    </location>
</feature>
<feature type="compositionally biased region" description="Basic and acidic residues" evidence="1">
    <location>
        <begin position="201"/>
        <end position="215"/>
    </location>
</feature>